<dbReference type="GO" id="GO:0016491">
    <property type="term" value="F:oxidoreductase activity"/>
    <property type="evidence" value="ECO:0007669"/>
    <property type="project" value="UniProtKB-KW"/>
</dbReference>
<organism evidence="3 4">
    <name type="scientific">Martelella endophytica</name>
    <dbReference type="NCBI Taxonomy" id="1486262"/>
    <lineage>
        <taxon>Bacteria</taxon>
        <taxon>Pseudomonadati</taxon>
        <taxon>Pseudomonadota</taxon>
        <taxon>Alphaproteobacteria</taxon>
        <taxon>Hyphomicrobiales</taxon>
        <taxon>Aurantimonadaceae</taxon>
        <taxon>Martelella</taxon>
    </lineage>
</organism>
<keyword evidence="3" id="KW-0812">Transmembrane</keyword>
<dbReference type="PATRIC" id="fig|1486262.3.peg.724"/>
<reference evidence="3 4" key="1">
    <citation type="journal article" date="2015" name="Genome Announc.">
        <title>Complete genome sequence of Martelella endophytica YC6887, which has antifungal activity associated with a halophyte.</title>
        <authorList>
            <person name="Khan A."/>
            <person name="Khan H."/>
            <person name="Chung E.J."/>
            <person name="Hossain M.T."/>
            <person name="Chung Y.R."/>
        </authorList>
    </citation>
    <scope>NUCLEOTIDE SEQUENCE [LARGE SCALE GENOMIC DNA]</scope>
    <source>
        <strain evidence="3">YC6887</strain>
    </source>
</reference>
<keyword evidence="1" id="KW-0560">Oxidoreductase</keyword>
<dbReference type="AlphaFoldDB" id="A0A0D5LMH8"/>
<dbReference type="RefSeq" id="WP_045679562.1">
    <property type="nucleotide sequence ID" value="NZ_CP010803.1"/>
</dbReference>
<feature type="domain" description="Pyrroline-5-carboxylate reductase catalytic N-terminal" evidence="2">
    <location>
        <begin position="2"/>
        <end position="81"/>
    </location>
</feature>
<keyword evidence="4" id="KW-1185">Reference proteome</keyword>
<dbReference type="SUPFAM" id="SSF51735">
    <property type="entry name" value="NAD(P)-binding Rossmann-fold domains"/>
    <property type="match status" value="1"/>
</dbReference>
<protein>
    <submittedName>
        <fullName evidence="3">Transmembrane reductase oxidoreductase</fullName>
    </submittedName>
</protein>
<proteinExistence type="predicted"/>
<dbReference type="PANTHER" id="PTHR14239">
    <property type="entry name" value="DUDULIN-RELATED"/>
    <property type="match status" value="1"/>
</dbReference>
<name>A0A0D5LMH8_MAREN</name>
<evidence type="ECO:0000313" key="4">
    <source>
        <dbReference type="Proteomes" id="UP000032611"/>
    </source>
</evidence>
<dbReference type="InterPro" id="IPR036291">
    <property type="entry name" value="NAD(P)-bd_dom_sf"/>
</dbReference>
<evidence type="ECO:0000259" key="2">
    <source>
        <dbReference type="Pfam" id="PF03807"/>
    </source>
</evidence>
<dbReference type="Gene3D" id="3.40.50.720">
    <property type="entry name" value="NAD(P)-binding Rossmann-like Domain"/>
    <property type="match status" value="1"/>
</dbReference>
<dbReference type="KEGG" id="mey:TM49_03555"/>
<dbReference type="STRING" id="1486262.TM49_03555"/>
<dbReference type="InterPro" id="IPR051267">
    <property type="entry name" value="STEAP_metalloreductase"/>
</dbReference>
<dbReference type="OrthoDB" id="5524287at2"/>
<dbReference type="Pfam" id="PF03807">
    <property type="entry name" value="F420_oxidored"/>
    <property type="match status" value="1"/>
</dbReference>
<gene>
    <name evidence="3" type="ORF">TM49_03555</name>
</gene>
<dbReference type="EMBL" id="CP010803">
    <property type="protein sequence ID" value="AJY44972.1"/>
    <property type="molecule type" value="Genomic_DNA"/>
</dbReference>
<accession>A0A0D5LMH8</accession>
<sequence>MKIAILGSGRMGAALGQCWSACGHDVVFSYSRSDGKLARLADASGADWASVGDAVRGADAILLAVHWSRVDDVLDQAGDLSGIVALNCCVPLDASDSELVVGMNTSGAEALARRRPDARWIGCFNTSPSEAIPAVFERRGKAERPHMMFYGDDRSAKALAAGLIGDIGFEALDTGGLRNARFIEPFAMATVELAYVQPGGPELTYRFQKMRSTAHNQGE</sequence>
<dbReference type="HOGENOM" id="CLU_076368_2_1_5"/>
<evidence type="ECO:0000313" key="3">
    <source>
        <dbReference type="EMBL" id="AJY44972.1"/>
    </source>
</evidence>
<evidence type="ECO:0000256" key="1">
    <source>
        <dbReference type="ARBA" id="ARBA00023002"/>
    </source>
</evidence>
<keyword evidence="3" id="KW-0472">Membrane</keyword>
<dbReference type="Proteomes" id="UP000032611">
    <property type="component" value="Chromosome"/>
</dbReference>
<dbReference type="PANTHER" id="PTHR14239:SF10">
    <property type="entry name" value="REDUCTASE"/>
    <property type="match status" value="1"/>
</dbReference>
<dbReference type="InterPro" id="IPR028939">
    <property type="entry name" value="P5C_Rdtase_cat_N"/>
</dbReference>